<protein>
    <submittedName>
        <fullName evidence="1">Uncharacterized protein</fullName>
    </submittedName>
</protein>
<proteinExistence type="predicted"/>
<comment type="caution">
    <text evidence="1">The sequence shown here is derived from an EMBL/GenBank/DDBJ whole genome shotgun (WGS) entry which is preliminary data.</text>
</comment>
<feature type="non-terminal residue" evidence="1">
    <location>
        <position position="125"/>
    </location>
</feature>
<sequence>MRSLAGTNLESNQSGVGVTGLGYNPIWKLVLSRSGQSTQTYTKTRVLSIGHVEQEDSGIATVLLDNSDNALTTIDFERYKGIISYGFNDPTNGDEYSATAPVYVNGQRLFSAQGILVCQLNLIGI</sequence>
<name>A0A0F9BD73_9ZZZZ</name>
<evidence type="ECO:0000313" key="1">
    <source>
        <dbReference type="EMBL" id="KKL19685.1"/>
    </source>
</evidence>
<reference evidence="1" key="1">
    <citation type="journal article" date="2015" name="Nature">
        <title>Complex archaea that bridge the gap between prokaryotes and eukaryotes.</title>
        <authorList>
            <person name="Spang A."/>
            <person name="Saw J.H."/>
            <person name="Jorgensen S.L."/>
            <person name="Zaremba-Niedzwiedzka K."/>
            <person name="Martijn J."/>
            <person name="Lind A.E."/>
            <person name="van Eijk R."/>
            <person name="Schleper C."/>
            <person name="Guy L."/>
            <person name="Ettema T.J."/>
        </authorList>
    </citation>
    <scope>NUCLEOTIDE SEQUENCE</scope>
</reference>
<accession>A0A0F9BD73</accession>
<dbReference type="EMBL" id="LAZR01038390">
    <property type="protein sequence ID" value="KKL19685.1"/>
    <property type="molecule type" value="Genomic_DNA"/>
</dbReference>
<gene>
    <name evidence="1" type="ORF">LCGC14_2463000</name>
</gene>
<organism evidence="1">
    <name type="scientific">marine sediment metagenome</name>
    <dbReference type="NCBI Taxonomy" id="412755"/>
    <lineage>
        <taxon>unclassified sequences</taxon>
        <taxon>metagenomes</taxon>
        <taxon>ecological metagenomes</taxon>
    </lineage>
</organism>
<dbReference type="AlphaFoldDB" id="A0A0F9BD73"/>